<evidence type="ECO:0000256" key="8">
    <source>
        <dbReference type="ARBA" id="ARBA00023303"/>
    </source>
</evidence>
<keyword evidence="7" id="KW-1071">Ligand-gated ion channel</keyword>
<feature type="domain" description="F-box" evidence="11">
    <location>
        <begin position="540"/>
        <end position="587"/>
    </location>
</feature>
<evidence type="ECO:0000256" key="6">
    <source>
        <dbReference type="ARBA" id="ARBA00023136"/>
    </source>
</evidence>
<keyword evidence="8" id="KW-0407">Ion channel</keyword>
<dbReference type="GO" id="GO:0016020">
    <property type="term" value="C:membrane"/>
    <property type="evidence" value="ECO:0007669"/>
    <property type="project" value="UniProtKB-SubCell"/>
</dbReference>
<feature type="compositionally biased region" description="Pro residues" evidence="9">
    <location>
        <begin position="520"/>
        <end position="533"/>
    </location>
</feature>
<dbReference type="InterPro" id="IPR050866">
    <property type="entry name" value="CNG_cation_channel"/>
</dbReference>
<dbReference type="InterPro" id="IPR032675">
    <property type="entry name" value="LRR_dom_sf"/>
</dbReference>
<dbReference type="PRINTS" id="PR00103">
    <property type="entry name" value="CAMPKINASE"/>
</dbReference>
<dbReference type="SMART" id="SM00367">
    <property type="entry name" value="LRR_CC"/>
    <property type="match status" value="8"/>
</dbReference>
<dbReference type="Pfam" id="PF25372">
    <property type="entry name" value="DUF7885"/>
    <property type="match status" value="1"/>
</dbReference>
<dbReference type="FunFam" id="2.60.120.10:FF:000057">
    <property type="entry name" value="Cyclic nucleotide-binding domain protein"/>
    <property type="match status" value="1"/>
</dbReference>
<evidence type="ECO:0000256" key="7">
    <source>
        <dbReference type="ARBA" id="ARBA00023286"/>
    </source>
</evidence>
<evidence type="ECO:0000256" key="9">
    <source>
        <dbReference type="SAM" id="MobiDB-lite"/>
    </source>
</evidence>
<dbReference type="Gene3D" id="2.60.120.10">
    <property type="entry name" value="Jelly Rolls"/>
    <property type="match status" value="2"/>
</dbReference>
<dbReference type="InterPro" id="IPR001810">
    <property type="entry name" value="F-box_dom"/>
</dbReference>
<dbReference type="EMBL" id="CAJPDQ010000035">
    <property type="protein sequence ID" value="CAF9930323.1"/>
    <property type="molecule type" value="Genomic_DNA"/>
</dbReference>
<dbReference type="SMART" id="SM00100">
    <property type="entry name" value="cNMP"/>
    <property type="match status" value="2"/>
</dbReference>
<dbReference type="InterPro" id="IPR036047">
    <property type="entry name" value="F-box-like_dom_sf"/>
</dbReference>
<protein>
    <recommendedName>
        <fullName evidence="14">RNI-like protein</fullName>
    </recommendedName>
</protein>
<dbReference type="InterPro" id="IPR018490">
    <property type="entry name" value="cNMP-bd_dom_sf"/>
</dbReference>
<dbReference type="Pfam" id="PF16643">
    <property type="entry name" value="cNMPbd_u2"/>
    <property type="match status" value="1"/>
</dbReference>
<keyword evidence="4" id="KW-1133">Transmembrane helix</keyword>
<dbReference type="Proteomes" id="UP000664169">
    <property type="component" value="Unassembled WGS sequence"/>
</dbReference>
<dbReference type="Pfam" id="PF12937">
    <property type="entry name" value="F-box-like"/>
    <property type="match status" value="1"/>
</dbReference>
<evidence type="ECO:0000256" key="4">
    <source>
        <dbReference type="ARBA" id="ARBA00022989"/>
    </source>
</evidence>
<reference evidence="12" key="1">
    <citation type="submission" date="2021-03" db="EMBL/GenBank/DDBJ databases">
        <authorList>
            <person name="Tagirdzhanova G."/>
        </authorList>
    </citation>
    <scope>NUCLEOTIDE SEQUENCE</scope>
</reference>
<name>A0A8H3ISQ5_9LECA</name>
<comment type="subcellular location">
    <subcellularLocation>
        <location evidence="1">Membrane</location>
        <topology evidence="1">Multi-pass membrane protein</topology>
    </subcellularLocation>
</comment>
<evidence type="ECO:0000256" key="5">
    <source>
        <dbReference type="ARBA" id="ARBA00023065"/>
    </source>
</evidence>
<evidence type="ECO:0008006" key="14">
    <source>
        <dbReference type="Google" id="ProtNLM"/>
    </source>
</evidence>
<dbReference type="InterPro" id="IPR057207">
    <property type="entry name" value="FBXL15_LRR"/>
</dbReference>
<evidence type="ECO:0000313" key="13">
    <source>
        <dbReference type="Proteomes" id="UP000664169"/>
    </source>
</evidence>
<evidence type="ECO:0000256" key="3">
    <source>
        <dbReference type="ARBA" id="ARBA00022692"/>
    </source>
</evidence>
<dbReference type="PANTHER" id="PTHR45638:SF24">
    <property type="entry name" value="CYCLIC NUCLEOTIDE-BINDING DOMAIN PROTEIN (AFU_ORTHOLOGUE AFUA_2G03170)"/>
    <property type="match status" value="1"/>
</dbReference>
<evidence type="ECO:0000259" key="10">
    <source>
        <dbReference type="PROSITE" id="PS50042"/>
    </source>
</evidence>
<dbReference type="PROSITE" id="PS00889">
    <property type="entry name" value="CNMP_BINDING_2"/>
    <property type="match status" value="1"/>
</dbReference>
<keyword evidence="6" id="KW-0472">Membrane</keyword>
<dbReference type="GO" id="GO:0005221">
    <property type="term" value="F:intracellularly cyclic nucleotide-activated monoatomic cation channel activity"/>
    <property type="evidence" value="ECO:0007669"/>
    <property type="project" value="InterPro"/>
</dbReference>
<dbReference type="InterPro" id="IPR006553">
    <property type="entry name" value="Leu-rich_rpt_Cys-con_subtyp"/>
</dbReference>
<accession>A0A8H3ISQ5</accession>
<keyword evidence="3" id="KW-0812">Transmembrane</keyword>
<dbReference type="InterPro" id="IPR018488">
    <property type="entry name" value="cNMP-bd_CS"/>
</dbReference>
<dbReference type="CDD" id="cd00038">
    <property type="entry name" value="CAP_ED"/>
    <property type="match status" value="2"/>
</dbReference>
<keyword evidence="2" id="KW-0813">Transport</keyword>
<dbReference type="PANTHER" id="PTHR45638">
    <property type="entry name" value="CYCLIC NUCLEOTIDE-GATED CATION CHANNEL SUBUNIT A"/>
    <property type="match status" value="1"/>
</dbReference>
<feature type="region of interest" description="Disordered" evidence="9">
    <location>
        <begin position="493"/>
        <end position="533"/>
    </location>
</feature>
<dbReference type="Gene3D" id="3.80.10.10">
    <property type="entry name" value="Ribonuclease Inhibitor"/>
    <property type="match status" value="3"/>
</dbReference>
<dbReference type="InterPro" id="IPR000595">
    <property type="entry name" value="cNMP-bd_dom"/>
</dbReference>
<feature type="region of interest" description="Disordered" evidence="9">
    <location>
        <begin position="193"/>
        <end position="243"/>
    </location>
</feature>
<keyword evidence="13" id="KW-1185">Reference proteome</keyword>
<dbReference type="SUPFAM" id="SSF81383">
    <property type="entry name" value="F-box domain"/>
    <property type="match status" value="1"/>
</dbReference>
<dbReference type="OrthoDB" id="421226at2759"/>
<dbReference type="Pfam" id="PF00027">
    <property type="entry name" value="cNMP_binding"/>
    <property type="match status" value="2"/>
</dbReference>
<keyword evidence="5" id="KW-0406">Ion transport</keyword>
<evidence type="ECO:0000259" key="11">
    <source>
        <dbReference type="PROSITE" id="PS50181"/>
    </source>
</evidence>
<dbReference type="PROSITE" id="PS50181">
    <property type="entry name" value="FBOX"/>
    <property type="match status" value="1"/>
</dbReference>
<feature type="domain" description="Cyclic nucleotide-binding" evidence="10">
    <location>
        <begin position="64"/>
        <end position="181"/>
    </location>
</feature>
<dbReference type="SUPFAM" id="SSF51206">
    <property type="entry name" value="cAMP-binding domain-like"/>
    <property type="match status" value="2"/>
</dbReference>
<evidence type="ECO:0000256" key="2">
    <source>
        <dbReference type="ARBA" id="ARBA00022448"/>
    </source>
</evidence>
<gene>
    <name evidence="12" type="ORF">GOMPHAMPRED_005621</name>
</gene>
<evidence type="ECO:0000256" key="1">
    <source>
        <dbReference type="ARBA" id="ARBA00004141"/>
    </source>
</evidence>
<proteinExistence type="predicted"/>
<comment type="caution">
    <text evidence="12">The sequence shown here is derived from an EMBL/GenBank/DDBJ whole genome shotgun (WGS) entry which is preliminary data.</text>
</comment>
<evidence type="ECO:0000313" key="12">
    <source>
        <dbReference type="EMBL" id="CAF9930323.1"/>
    </source>
</evidence>
<dbReference type="GO" id="GO:0044877">
    <property type="term" value="F:protein-containing complex binding"/>
    <property type="evidence" value="ECO:0007669"/>
    <property type="project" value="TreeGrafter"/>
</dbReference>
<dbReference type="SUPFAM" id="SSF52047">
    <property type="entry name" value="RNI-like"/>
    <property type="match status" value="1"/>
</dbReference>
<dbReference type="InterPro" id="IPR014710">
    <property type="entry name" value="RmlC-like_jellyroll"/>
</dbReference>
<dbReference type="AlphaFoldDB" id="A0A8H3ISQ5"/>
<dbReference type="PROSITE" id="PS50042">
    <property type="entry name" value="CNMP_BINDING_3"/>
    <property type="match status" value="2"/>
</dbReference>
<organism evidence="12 13">
    <name type="scientific">Gomphillus americanus</name>
    <dbReference type="NCBI Taxonomy" id="1940652"/>
    <lineage>
        <taxon>Eukaryota</taxon>
        <taxon>Fungi</taxon>
        <taxon>Dikarya</taxon>
        <taxon>Ascomycota</taxon>
        <taxon>Pezizomycotina</taxon>
        <taxon>Lecanoromycetes</taxon>
        <taxon>OSLEUM clade</taxon>
        <taxon>Ostropomycetidae</taxon>
        <taxon>Ostropales</taxon>
        <taxon>Graphidaceae</taxon>
        <taxon>Gomphilloideae</taxon>
        <taxon>Gomphillus</taxon>
    </lineage>
</organism>
<feature type="domain" description="Cyclic nucleotide-binding" evidence="10">
    <location>
        <begin position="269"/>
        <end position="380"/>
    </location>
</feature>
<dbReference type="SMART" id="SM00256">
    <property type="entry name" value="FBOX"/>
    <property type="match status" value="1"/>
</dbReference>
<sequence>MRRRGHHSPYPKASNVPLSETAGLIRTFNSETNPARPARPSPLARSAIPDMPLDMLDKIRSFPLFQSAPEGFLIAIGAHLRPQSHSPHDYIITEGDEGRAMYWLYRGSVAVTSRDGESTYFELKPGAFFGEIGILMSIPRTATIIARTKCLIVQLKKEDLFSILPQFPEVERAIREEAAERLSILNSKKKEIRTLSRSNSTTSRGEKRAYEEDDEGDLIMPERPRARHYSFSNNKKRKSPSPSLVEAAASSALGTGQVHIRQLLKELPLFSNLPSEILHFLGSNAEQRTYPPFTDIIKQGSQGREVFFIIRGEVEVLDETVMQQSLGLHQYNNIRRPSTTPKRKARLKQGHYFGEVASLSLAPRRTATVRSITSVECLLITGEIIAEFWERCPPEIRERVEVTAKERLSSTQVNDVVMRDVVDPTPAIDSLAIQDRGPKDRVPIPKVVFNEGIFGPPKPTKKSYLKKEPAIKENVDPDPFLMPDLDNVRARSRRSSLAPILPESSVDSEKQSITRFKQSPTPPGPAEPKAPPLVPRSTSIHHLGPLPTGILINIFAHLELHNLMQLRQISHKWDRIVREDAQLLKHLDLSMYNRKVNDTTIREVIAPFVGSRPVSIDISNCFHLSDEGFTTLATVCGANVKTWRMKSVWEVSAVAIHEMVKLAPHLSSIDLSNCRKVNDALLMHVIGNISLPVQAVSPTSPPGGSGQFSAFRHHASRTAAQAAQNSGNLITGAQQLRVLTLSYCKHVTDRSMAHIATFARTRLEEVDLTRCTTITDHGFEAWGQFRFSRLSRLCLADCTYLTDNAIVSLTHAAPGLRYLDLSFCCALSDTATEVLALNCLMLEHLDMSFCGSAVSDSSLASIGRHLSEIRFLSVRGCIRVTGVGVESVVENCQKLEKFDVSQCRSILPWLRSGGITRARPGLHWCVIKGRW</sequence>